<evidence type="ECO:0000256" key="2">
    <source>
        <dbReference type="SAM" id="MobiDB-lite"/>
    </source>
</evidence>
<evidence type="ECO:0000313" key="4">
    <source>
        <dbReference type="RefSeq" id="XP_033172198.1"/>
    </source>
</evidence>
<dbReference type="RefSeq" id="XP_033172198.1">
    <property type="nucleotide sequence ID" value="XM_033316307.1"/>
</dbReference>
<feature type="compositionally biased region" description="Polar residues" evidence="2">
    <location>
        <begin position="141"/>
        <end position="158"/>
    </location>
</feature>
<feature type="region of interest" description="Disordered" evidence="2">
    <location>
        <begin position="1"/>
        <end position="27"/>
    </location>
</feature>
<reference evidence="4" key="1">
    <citation type="submission" date="2025-08" db="UniProtKB">
        <authorList>
            <consortium name="RefSeq"/>
        </authorList>
    </citation>
    <scope>IDENTIFICATION</scope>
    <source>
        <strain evidence="4">Mau12</strain>
        <tissue evidence="4">Whole Body</tissue>
    </source>
</reference>
<dbReference type="AlphaFoldDB" id="A0A6P8KT05"/>
<keyword evidence="1" id="KW-0175">Coiled coil</keyword>
<accession>A0A6P8KT05</accession>
<keyword evidence="3" id="KW-1185">Reference proteome</keyword>
<feature type="compositionally biased region" description="Polar residues" evidence="2">
    <location>
        <begin position="9"/>
        <end position="20"/>
    </location>
</feature>
<feature type="region of interest" description="Disordered" evidence="2">
    <location>
        <begin position="84"/>
        <end position="177"/>
    </location>
</feature>
<organism evidence="3 4">
    <name type="scientific">Drosophila mauritiana</name>
    <name type="common">Fruit fly</name>
    <dbReference type="NCBI Taxonomy" id="7226"/>
    <lineage>
        <taxon>Eukaryota</taxon>
        <taxon>Metazoa</taxon>
        <taxon>Ecdysozoa</taxon>
        <taxon>Arthropoda</taxon>
        <taxon>Hexapoda</taxon>
        <taxon>Insecta</taxon>
        <taxon>Pterygota</taxon>
        <taxon>Neoptera</taxon>
        <taxon>Endopterygota</taxon>
        <taxon>Diptera</taxon>
        <taxon>Brachycera</taxon>
        <taxon>Muscomorpha</taxon>
        <taxon>Ephydroidea</taxon>
        <taxon>Drosophilidae</taxon>
        <taxon>Drosophila</taxon>
        <taxon>Sophophora</taxon>
    </lineage>
</organism>
<dbReference type="Proteomes" id="UP000515162">
    <property type="component" value="Chromosome X"/>
</dbReference>
<sequence length="330" mass="36717">MAEKKSQDNNDNASGSQNRTSRVEAHVRQQEQNNAIFARLFASLDAEHRKLRELEERRSHLIKEMKYLRSLLFAENKKLRQTVAPISGGNPLPIPTTTTRASPVVKSGSEKPSGSRTSPIIKSARLERRPSNKSVTIADPPTQSLNTSARPKASSSQVLKKKENRRSLMVPTRKNKHRITLDNLSNTREDMLDEIDESALATSVGSNLRTLEQRRSNLEEREDIDEVLVSLSALFTFMDSQNTDQAILPSAADTNDSKTDEVLPNTDQDPSFYLPSADSLFKDILGTNSPPLEVNSPEESLELQPVGIVECSANVAEIVENEHETETETD</sequence>
<evidence type="ECO:0000313" key="3">
    <source>
        <dbReference type="Proteomes" id="UP000515162"/>
    </source>
</evidence>
<feature type="region of interest" description="Disordered" evidence="2">
    <location>
        <begin position="251"/>
        <end position="271"/>
    </location>
</feature>
<name>A0A6P8KT05_DROMA</name>
<gene>
    <name evidence="4" type="primary">LOC117148737</name>
</gene>
<feature type="compositionally biased region" description="Polar residues" evidence="2">
    <location>
        <begin position="110"/>
        <end position="120"/>
    </location>
</feature>
<proteinExistence type="predicted"/>
<evidence type="ECO:0000256" key="1">
    <source>
        <dbReference type="SAM" id="Coils"/>
    </source>
</evidence>
<dbReference type="GeneID" id="117148737"/>
<feature type="coiled-coil region" evidence="1">
    <location>
        <begin position="37"/>
        <end position="71"/>
    </location>
</feature>
<protein>
    <submittedName>
        <fullName evidence="4">Uncharacterized protein LOC117148737</fullName>
    </submittedName>
</protein>